<evidence type="ECO:0000313" key="3">
    <source>
        <dbReference type="RefSeq" id="XP_017768166.1"/>
    </source>
</evidence>
<keyword evidence="1" id="KW-0472">Membrane</keyword>
<gene>
    <name evidence="3 4" type="primary">LOC108556526</name>
</gene>
<protein>
    <submittedName>
        <fullName evidence="3 4">Uncharacterized protein LOC108556526</fullName>
    </submittedName>
</protein>
<dbReference type="RefSeq" id="XP_017768166.1">
    <property type="nucleotide sequence ID" value="XM_017912677.1"/>
</dbReference>
<feature type="transmembrane region" description="Helical" evidence="1">
    <location>
        <begin position="71"/>
        <end position="90"/>
    </location>
</feature>
<accession>A0ABM1M0R6</accession>
<proteinExistence type="predicted"/>
<dbReference type="GeneID" id="108556526"/>
<evidence type="ECO:0000313" key="2">
    <source>
        <dbReference type="Proteomes" id="UP000695000"/>
    </source>
</evidence>
<evidence type="ECO:0000313" key="4">
    <source>
        <dbReference type="RefSeq" id="XP_017768167.1"/>
    </source>
</evidence>
<keyword evidence="1" id="KW-0812">Transmembrane</keyword>
<evidence type="ECO:0000256" key="1">
    <source>
        <dbReference type="SAM" id="Phobius"/>
    </source>
</evidence>
<keyword evidence="1" id="KW-1133">Transmembrane helix</keyword>
<dbReference type="RefSeq" id="XP_017768167.1">
    <property type="nucleotide sequence ID" value="XM_017912678.1"/>
</dbReference>
<feature type="transmembrane region" description="Helical" evidence="1">
    <location>
        <begin position="45"/>
        <end position="65"/>
    </location>
</feature>
<name>A0ABM1M0R6_NICVS</name>
<keyword evidence="2" id="KW-1185">Reference proteome</keyword>
<sequence>MGLIIPKQLRRKFHINSLENINKEMKSIEDSLRTRRNMPKKIMRYYAQSTFSISVISSLIYPILYPFNAKIFLSFVVFAVLYFPLSTIVSKCNKQAITKRKVKLSKLQMKKEEIVNKIMHTETYDDAQLLLEENAPEMFRNNTYSSREKVPMIPHSCTILNIAD</sequence>
<organism evidence="2 3">
    <name type="scientific">Nicrophorus vespilloides</name>
    <name type="common">Boreal carrion beetle</name>
    <dbReference type="NCBI Taxonomy" id="110193"/>
    <lineage>
        <taxon>Eukaryota</taxon>
        <taxon>Metazoa</taxon>
        <taxon>Ecdysozoa</taxon>
        <taxon>Arthropoda</taxon>
        <taxon>Hexapoda</taxon>
        <taxon>Insecta</taxon>
        <taxon>Pterygota</taxon>
        <taxon>Neoptera</taxon>
        <taxon>Endopterygota</taxon>
        <taxon>Coleoptera</taxon>
        <taxon>Polyphaga</taxon>
        <taxon>Staphyliniformia</taxon>
        <taxon>Silphidae</taxon>
        <taxon>Nicrophorinae</taxon>
        <taxon>Nicrophorus</taxon>
    </lineage>
</organism>
<dbReference type="Proteomes" id="UP000695000">
    <property type="component" value="Unplaced"/>
</dbReference>
<reference evidence="3 4" key="1">
    <citation type="submission" date="2025-05" db="UniProtKB">
        <authorList>
            <consortium name="RefSeq"/>
        </authorList>
    </citation>
    <scope>IDENTIFICATION</scope>
    <source>
        <tissue evidence="3 4">Whole Larva</tissue>
    </source>
</reference>